<dbReference type="InParanoid" id="W0RDM3"/>
<evidence type="ECO:0000256" key="1">
    <source>
        <dbReference type="SAM" id="Phobius"/>
    </source>
</evidence>
<feature type="transmembrane region" description="Helical" evidence="1">
    <location>
        <begin position="155"/>
        <end position="175"/>
    </location>
</feature>
<organism evidence="3 4">
    <name type="scientific">Gemmatirosa kalamazoonensis</name>
    <dbReference type="NCBI Taxonomy" id="861299"/>
    <lineage>
        <taxon>Bacteria</taxon>
        <taxon>Pseudomonadati</taxon>
        <taxon>Gemmatimonadota</taxon>
        <taxon>Gemmatimonadia</taxon>
        <taxon>Gemmatimonadales</taxon>
        <taxon>Gemmatimonadaceae</taxon>
        <taxon>Gemmatirosa</taxon>
    </lineage>
</organism>
<feature type="domain" description="Heparan-alpha-glucosaminide N-acetyltransferase catalytic" evidence="2">
    <location>
        <begin position="27"/>
        <end position="230"/>
    </location>
</feature>
<feature type="transmembrane region" description="Helical" evidence="1">
    <location>
        <begin position="71"/>
        <end position="88"/>
    </location>
</feature>
<dbReference type="PANTHER" id="PTHR40407">
    <property type="entry name" value="MEMBRANE PROTEIN-LIKE PROTEIN"/>
    <property type="match status" value="1"/>
</dbReference>
<gene>
    <name evidence="3" type="ORF">J421_1364</name>
</gene>
<feature type="transmembrane region" description="Helical" evidence="1">
    <location>
        <begin position="33"/>
        <end position="51"/>
    </location>
</feature>
<dbReference type="PATRIC" id="fig|861299.3.peg.1386"/>
<dbReference type="PANTHER" id="PTHR40407:SF1">
    <property type="entry name" value="HEPARAN-ALPHA-GLUCOSAMINIDE N-ACETYLTRANSFERASE CATALYTIC DOMAIN-CONTAINING PROTEIN"/>
    <property type="match status" value="1"/>
</dbReference>
<feature type="transmembrane region" description="Helical" evidence="1">
    <location>
        <begin position="229"/>
        <end position="247"/>
    </location>
</feature>
<feature type="transmembrane region" description="Helical" evidence="1">
    <location>
        <begin position="126"/>
        <end position="148"/>
    </location>
</feature>
<dbReference type="STRING" id="861299.J421_1364"/>
<dbReference type="eggNOG" id="COG3503">
    <property type="taxonomic scope" value="Bacteria"/>
</dbReference>
<dbReference type="Pfam" id="PF07786">
    <property type="entry name" value="HGSNAT_cat"/>
    <property type="match status" value="1"/>
</dbReference>
<name>W0RDM3_9BACT</name>
<sequence>MATALGSRPATYDPHVEPVPAATRRERVMSIDVVRGVAMILMAIDHVRVYSGLPAGGPTPGIFFTRWITHFVAPAFVFLAGTSAYLHGEKLASKGALSRFLLTRGAWLVLLELTVIRLAWTFNADWSHYMLAGVIWMLGWCMILMAACVHLPLRANAAIGVGIIALHNLLGPAIGRVSGPLAPIVYEGGPVRGTPLLVLFVIVPWIGVMMAGYAFGAVTRLPSERRRAICLRLGLALTAAFLALRALDVYGDPRPWHGSRMPAALAFLATSKYPASLLFLLMTLGPILVGVGLAERARGRVADVVATFGRVPLFYYLLHIPLIHVAACIVSLVREGRVDPWLFTNHPMAPGQQPAGYTWPLPLLYLVFALCVTALYFPCRWFARVRAERRSPWLSYL</sequence>
<keyword evidence="1" id="KW-0472">Membrane</keyword>
<keyword evidence="1" id="KW-1133">Transmembrane helix</keyword>
<feature type="transmembrane region" description="Helical" evidence="1">
    <location>
        <begin position="363"/>
        <end position="383"/>
    </location>
</feature>
<feature type="transmembrane region" description="Helical" evidence="1">
    <location>
        <begin position="313"/>
        <end position="333"/>
    </location>
</feature>
<dbReference type="AlphaFoldDB" id="W0RDM3"/>
<dbReference type="HOGENOM" id="CLU_054519_0_0_0"/>
<proteinExistence type="predicted"/>
<dbReference type="OrthoDB" id="508112at2"/>
<dbReference type="EMBL" id="CP007128">
    <property type="protein sequence ID" value="AHG88901.1"/>
    <property type="molecule type" value="Genomic_DNA"/>
</dbReference>
<dbReference type="Proteomes" id="UP000019151">
    <property type="component" value="Chromosome"/>
</dbReference>
<accession>W0RDM3</accession>
<protein>
    <recommendedName>
        <fullName evidence="2">Heparan-alpha-glucosaminide N-acetyltransferase catalytic domain-containing protein</fullName>
    </recommendedName>
</protein>
<dbReference type="InterPro" id="IPR012429">
    <property type="entry name" value="HGSNAT_cat"/>
</dbReference>
<dbReference type="RefSeq" id="WP_025410424.1">
    <property type="nucleotide sequence ID" value="NZ_CP007128.1"/>
</dbReference>
<evidence type="ECO:0000259" key="2">
    <source>
        <dbReference type="Pfam" id="PF07786"/>
    </source>
</evidence>
<keyword evidence="4" id="KW-1185">Reference proteome</keyword>
<feature type="transmembrane region" description="Helical" evidence="1">
    <location>
        <begin position="100"/>
        <end position="120"/>
    </location>
</feature>
<evidence type="ECO:0000313" key="3">
    <source>
        <dbReference type="EMBL" id="AHG88901.1"/>
    </source>
</evidence>
<feature type="transmembrane region" description="Helical" evidence="1">
    <location>
        <begin position="273"/>
        <end position="293"/>
    </location>
</feature>
<keyword evidence="1" id="KW-0812">Transmembrane</keyword>
<evidence type="ECO:0000313" key="4">
    <source>
        <dbReference type="Proteomes" id="UP000019151"/>
    </source>
</evidence>
<dbReference type="KEGG" id="gba:J421_1364"/>
<feature type="transmembrane region" description="Helical" evidence="1">
    <location>
        <begin position="195"/>
        <end position="217"/>
    </location>
</feature>
<reference evidence="3 4" key="1">
    <citation type="journal article" date="2014" name="Genome Announc.">
        <title>Genome Sequence and Methylome of Soil Bacterium Gemmatirosa kalamazoonensis KBS708T, a Member of the Rarely Cultivated Gemmatimonadetes Phylum.</title>
        <authorList>
            <person name="Debruyn J.M."/>
            <person name="Radosevich M."/>
            <person name="Wommack K.E."/>
            <person name="Polson S.W."/>
            <person name="Hauser L.J."/>
            <person name="Fawaz M.N."/>
            <person name="Korlach J."/>
            <person name="Tsai Y.C."/>
        </authorList>
    </citation>
    <scope>NUCLEOTIDE SEQUENCE [LARGE SCALE GENOMIC DNA]</scope>
    <source>
        <strain evidence="3 4">KBS708</strain>
    </source>
</reference>